<feature type="compositionally biased region" description="Basic and acidic residues" evidence="1">
    <location>
        <begin position="18"/>
        <end position="27"/>
    </location>
</feature>
<gene>
    <name evidence="2" type="ORF">MCHLO_05450</name>
</gene>
<proteinExistence type="predicted"/>
<dbReference type="EMBL" id="DF844110">
    <property type="protein sequence ID" value="GAT48014.1"/>
    <property type="molecule type" value="Genomic_DNA"/>
</dbReference>
<evidence type="ECO:0000313" key="2">
    <source>
        <dbReference type="EMBL" id="GAT48014.1"/>
    </source>
</evidence>
<feature type="compositionally biased region" description="Pro residues" evidence="1">
    <location>
        <begin position="8"/>
        <end position="17"/>
    </location>
</feature>
<reference evidence="2" key="1">
    <citation type="submission" date="2014-09" db="EMBL/GenBank/DDBJ databases">
        <title>Genome sequence of the luminous mushroom Mycena chlorophos for searching fungal bioluminescence genes.</title>
        <authorList>
            <person name="Tanaka Y."/>
            <person name="Kasuga D."/>
            <person name="Oba Y."/>
            <person name="Hase S."/>
            <person name="Sato K."/>
            <person name="Oba Y."/>
            <person name="Sakakibara Y."/>
        </authorList>
    </citation>
    <scope>NUCLEOTIDE SEQUENCE</scope>
</reference>
<dbReference type="Pfam" id="PF18759">
    <property type="entry name" value="Plavaka"/>
    <property type="match status" value="1"/>
</dbReference>
<name>A0ABQ0LA49_MYCCL</name>
<organism evidence="2 3">
    <name type="scientific">Mycena chlorophos</name>
    <name type="common">Agaric fungus</name>
    <name type="synonym">Agaricus chlorophos</name>
    <dbReference type="NCBI Taxonomy" id="658473"/>
    <lineage>
        <taxon>Eukaryota</taxon>
        <taxon>Fungi</taxon>
        <taxon>Dikarya</taxon>
        <taxon>Basidiomycota</taxon>
        <taxon>Agaricomycotina</taxon>
        <taxon>Agaricomycetes</taxon>
        <taxon>Agaricomycetidae</taxon>
        <taxon>Agaricales</taxon>
        <taxon>Marasmiineae</taxon>
        <taxon>Mycenaceae</taxon>
        <taxon>Mycena</taxon>
    </lineage>
</organism>
<feature type="region of interest" description="Disordered" evidence="1">
    <location>
        <begin position="1"/>
        <end position="39"/>
    </location>
</feature>
<evidence type="ECO:0000256" key="1">
    <source>
        <dbReference type="SAM" id="MobiDB-lite"/>
    </source>
</evidence>
<keyword evidence="3" id="KW-1185">Reference proteome</keyword>
<dbReference type="Proteomes" id="UP000815677">
    <property type="component" value="Unassembled WGS sequence"/>
</dbReference>
<accession>A0ABQ0LA49</accession>
<protein>
    <submittedName>
        <fullName evidence="2">Uncharacterized protein</fullName>
    </submittedName>
</protein>
<evidence type="ECO:0000313" key="3">
    <source>
        <dbReference type="Proteomes" id="UP000815677"/>
    </source>
</evidence>
<sequence length="678" mass="77632">MLGIPDRTPTPPPPPEPVRLEKRKVTVEEVLDDDDPENFQRHRQRYKHPQTGQPMAGWCSETPGQTMFEVMRTKQAAAAAYNGVPFSVYAPFANDEEWDLAKWLAKNVNQTATEEYLSLPTTKKLDLSFHNNRAFVQKIDELPTGPEWKCKMVSVTGNRTGEDGVLMQEELELWMRDPVSCIQQLLGNPAMKDDLVYAPEKVYTSEERNDESMLLDEMWTASWWWKLQTKLSNFAGDKSAWPVYLTIRNIPKELRRQPSANATVLIGYIPVSKLECLTEDSRGLEGYRLFHHCTSLLLDPLVEAVMAGAVPDDVLTVIRALIDFIFYAQLQSHTTATLNAMQAALDTFHEHKNIIVEYGIRSHFNIPKLHSLQHYIDSIWRLGTADGYNIESPERLHIDFAKNAYCASNKRDYTEQMTLWLQRQEAIVLRSAYIDWSDDAELAIPQAIPTTTYSIAKFPAKKDKTVAWIATTYATDSALFISALSTFLKHHFRNPNVPSRYDRFNIFNQIHIHLPRNRYLSSKPLTHRIRAVPAVPARQRRAEVPAVFDTALIIEQPDEYTPSSGLQGLRPARIWMIFELPMHLGTLPHPLAYIEWFTPLNGPEPVSGMFTTHRSTRSNRPNTAVVSVDQITRICHLTGKTTRKIDSTWTTSNVLDKAETFYFNPYIHVDTFTRQRFG</sequence>
<dbReference type="InterPro" id="IPR041078">
    <property type="entry name" value="Plavaka"/>
</dbReference>